<dbReference type="OrthoDB" id="155413at2"/>
<feature type="compositionally biased region" description="Basic and acidic residues" evidence="1">
    <location>
        <begin position="79"/>
        <end position="98"/>
    </location>
</feature>
<proteinExistence type="predicted"/>
<dbReference type="NCBIfam" id="NF033545">
    <property type="entry name" value="transpos_IS630"/>
    <property type="match status" value="1"/>
</dbReference>
<dbReference type="EMBL" id="BIXY01000187">
    <property type="protein sequence ID" value="GCF11969.1"/>
    <property type="molecule type" value="Genomic_DNA"/>
</dbReference>
<gene>
    <name evidence="3" type="ORF">KDI_55330</name>
</gene>
<evidence type="ECO:0000313" key="4">
    <source>
        <dbReference type="Proteomes" id="UP000322530"/>
    </source>
</evidence>
<keyword evidence="4" id="KW-1185">Reference proteome</keyword>
<dbReference type="Proteomes" id="UP000322530">
    <property type="component" value="Unassembled WGS sequence"/>
</dbReference>
<organism evidence="3 4">
    <name type="scientific">Dictyobacter arantiisoli</name>
    <dbReference type="NCBI Taxonomy" id="2014874"/>
    <lineage>
        <taxon>Bacteria</taxon>
        <taxon>Bacillati</taxon>
        <taxon>Chloroflexota</taxon>
        <taxon>Ktedonobacteria</taxon>
        <taxon>Ktedonobacterales</taxon>
        <taxon>Dictyobacteraceae</taxon>
        <taxon>Dictyobacter</taxon>
    </lineage>
</organism>
<accession>A0A5A5TLF0</accession>
<dbReference type="RefSeq" id="WP_149404759.1">
    <property type="nucleotide sequence ID" value="NZ_BIXY01000187.1"/>
</dbReference>
<name>A0A5A5TLF0_9CHLR</name>
<feature type="region of interest" description="Disordered" evidence="1">
    <location>
        <begin position="78"/>
        <end position="98"/>
    </location>
</feature>
<evidence type="ECO:0000256" key="1">
    <source>
        <dbReference type="SAM" id="MobiDB-lite"/>
    </source>
</evidence>
<dbReference type="Pfam" id="PF13565">
    <property type="entry name" value="HTH_32"/>
    <property type="match status" value="1"/>
</dbReference>
<dbReference type="AlphaFoldDB" id="A0A5A5TLF0"/>
<feature type="domain" description="Tc1-like transposase DDE" evidence="2">
    <location>
        <begin position="189"/>
        <end position="337"/>
    </location>
</feature>
<reference evidence="3 4" key="1">
    <citation type="submission" date="2019-01" db="EMBL/GenBank/DDBJ databases">
        <title>Draft genome sequence of Dictyobacter sp. Uno17.</title>
        <authorList>
            <person name="Wang C.M."/>
            <person name="Zheng Y."/>
            <person name="Sakai Y."/>
            <person name="Abe K."/>
            <person name="Yokota A."/>
            <person name="Yabe S."/>
        </authorList>
    </citation>
    <scope>NUCLEOTIDE SEQUENCE [LARGE SCALE GENOMIC DNA]</scope>
    <source>
        <strain evidence="3 4">Uno17</strain>
    </source>
</reference>
<sequence length="378" mass="44173">MSKYTVNLNAKQREYLEDIIRKGKSPASKINHAHILLKADKGPEGPRWTDRHIQEVFGLGETMLKVVRKRFVEEGLEEALERKRQPRRPEKQNPDGKREAQVIAFLCTEQPEGAEKWTLRAIADRAVELEIVESISYETIRKVLKKNELKPWLKKQWCIAPIADANYIDCMEDVLDVYTRPYDARYPQVCLDEGSVQFVKELREAIAMKRGKVKREDYQYDPDGFANVFIACEPLGGKRFLEIKERRTRKDFALFLRDLVDKQYPHAEKIILVMDNLNTHTTGSLYTVFSPEEAMRIKKKLEIHYTPKHGSWLNMAEIELSVLGRQCLCGRIKDIEEAKNRASKWQEKRNAKQAKINWRFTTQDARIRLARLYPVIEA</sequence>
<comment type="caution">
    <text evidence="3">The sequence shown here is derived from an EMBL/GenBank/DDBJ whole genome shotgun (WGS) entry which is preliminary data.</text>
</comment>
<protein>
    <submittedName>
        <fullName evidence="3">IS630 family transposase</fullName>
    </submittedName>
</protein>
<evidence type="ECO:0000313" key="3">
    <source>
        <dbReference type="EMBL" id="GCF11969.1"/>
    </source>
</evidence>
<dbReference type="InterPro" id="IPR038717">
    <property type="entry name" value="Tc1-like_DDE_dom"/>
</dbReference>
<evidence type="ECO:0000259" key="2">
    <source>
        <dbReference type="Pfam" id="PF13358"/>
    </source>
</evidence>
<dbReference type="InterPro" id="IPR047655">
    <property type="entry name" value="Transpos_IS630-like"/>
</dbReference>
<dbReference type="Pfam" id="PF13358">
    <property type="entry name" value="DDE_3"/>
    <property type="match status" value="1"/>
</dbReference>